<sequence length="643" mass="73573">MAQPPTINFTPAEGGETITLSKGRGDTTTSAEGGGEVMSLPQRTRTNDSLDNTLRKNTVKHRDGYEKYFLTIHCLRRLLPAAKVEKHLATFFEKAKGAGEQGYQPRNVNMSDYLRLICNQDSPPARSGTANGKSYIRLFAALVLADRGLDIFKFIDESISDEALPLSVFGTDERLFKKWEEQRSLDSFNMWQWKVNVPFLTHDQHQIFDHRTVLPFIEVSEQQNQQQTQRPEQPDRLSPRSRITEAGGYGEVSCVEIHQDCHNLDAVFGSFPKPTGPFARKKLLHTKRNRTGEAFRRERDMLKKFDGGVHRHIVTVLTTYQHGDDYYLLFPWAECDLARYCETTNPSPTRNLETVQWLAKQCLKILEAVDLIHYPPGVDKLQTNEKLYGRHGDIKAENILIFRSKKGKAHFVLSDFGLGSMHHDWSRSNVPNEGFEGTQCFRPPECDMKGGKITRSFDVWTLGCLFLDLLTWLLGGEALRREFGNKRSTPYIDSIKRPLYFDVGYTQSGKHGFMVKKEVTKWFGRMHCHEHCTNFAHDFLKLIEEKMLTVETEKNKRSRTKELLRDFKLLNEKCKGTNAEVYCVNEAPEKSPLEVGTPIIAEGELSEEASKAVRIVLRNLDGYTETAEQAREAGDERMPDLKR</sequence>
<accession>A0ACC0CVL8</accession>
<protein>
    <submittedName>
        <fullName evidence="1">Kinase-like domain-containing protein</fullName>
    </submittedName>
</protein>
<reference evidence="1 2" key="1">
    <citation type="journal article" date="2022" name="New Phytol.">
        <title>Ecological generalism drives hyperdiversity of secondary metabolite gene clusters in xylarialean endophytes.</title>
        <authorList>
            <person name="Franco M.E.E."/>
            <person name="Wisecaver J.H."/>
            <person name="Arnold A.E."/>
            <person name="Ju Y.M."/>
            <person name="Slot J.C."/>
            <person name="Ahrendt S."/>
            <person name="Moore L.P."/>
            <person name="Eastman K.E."/>
            <person name="Scott K."/>
            <person name="Konkel Z."/>
            <person name="Mondo S.J."/>
            <person name="Kuo A."/>
            <person name="Hayes R.D."/>
            <person name="Haridas S."/>
            <person name="Andreopoulos B."/>
            <person name="Riley R."/>
            <person name="LaButti K."/>
            <person name="Pangilinan J."/>
            <person name="Lipzen A."/>
            <person name="Amirebrahimi M."/>
            <person name="Yan J."/>
            <person name="Adam C."/>
            <person name="Keymanesh K."/>
            <person name="Ng V."/>
            <person name="Louie K."/>
            <person name="Northen T."/>
            <person name="Drula E."/>
            <person name="Henrissat B."/>
            <person name="Hsieh H.M."/>
            <person name="Youens-Clark K."/>
            <person name="Lutzoni F."/>
            <person name="Miadlikowska J."/>
            <person name="Eastwood D.C."/>
            <person name="Hamelin R.C."/>
            <person name="Grigoriev I.V."/>
            <person name="U'Ren J.M."/>
        </authorList>
    </citation>
    <scope>NUCLEOTIDE SEQUENCE [LARGE SCALE GENOMIC DNA]</scope>
    <source>
        <strain evidence="1 2">ER1909</strain>
    </source>
</reference>
<comment type="caution">
    <text evidence="1">The sequence shown here is derived from an EMBL/GenBank/DDBJ whole genome shotgun (WGS) entry which is preliminary data.</text>
</comment>
<name>A0ACC0CVL8_9PEZI</name>
<evidence type="ECO:0000313" key="1">
    <source>
        <dbReference type="EMBL" id="KAI6084489.1"/>
    </source>
</evidence>
<organism evidence="1 2">
    <name type="scientific">Hypoxylon rubiginosum</name>
    <dbReference type="NCBI Taxonomy" id="110542"/>
    <lineage>
        <taxon>Eukaryota</taxon>
        <taxon>Fungi</taxon>
        <taxon>Dikarya</taxon>
        <taxon>Ascomycota</taxon>
        <taxon>Pezizomycotina</taxon>
        <taxon>Sordariomycetes</taxon>
        <taxon>Xylariomycetidae</taxon>
        <taxon>Xylariales</taxon>
        <taxon>Hypoxylaceae</taxon>
        <taxon>Hypoxylon</taxon>
    </lineage>
</organism>
<gene>
    <name evidence="1" type="ORF">F4821DRAFT_261865</name>
</gene>
<dbReference type="Proteomes" id="UP001497680">
    <property type="component" value="Unassembled WGS sequence"/>
</dbReference>
<proteinExistence type="predicted"/>
<keyword evidence="2" id="KW-1185">Reference proteome</keyword>
<dbReference type="EMBL" id="MU394336">
    <property type="protein sequence ID" value="KAI6084489.1"/>
    <property type="molecule type" value="Genomic_DNA"/>
</dbReference>
<evidence type="ECO:0000313" key="2">
    <source>
        <dbReference type="Proteomes" id="UP001497680"/>
    </source>
</evidence>